<dbReference type="Proteomes" id="UP000199476">
    <property type="component" value="Unassembled WGS sequence"/>
</dbReference>
<protein>
    <recommendedName>
        <fullName evidence="3">Outer membrane protein beta-barrel domain-containing protein</fullName>
    </recommendedName>
</protein>
<gene>
    <name evidence="1" type="ORF">SAMN04488692_108103</name>
</gene>
<dbReference type="STRING" id="321763.SAMN04488692_108103"/>
<reference evidence="1 2" key="1">
    <citation type="submission" date="2016-10" db="EMBL/GenBank/DDBJ databases">
        <authorList>
            <person name="de Groot N.N."/>
        </authorList>
    </citation>
    <scope>NUCLEOTIDE SEQUENCE [LARGE SCALE GENOMIC DNA]</scope>
    <source>
        <strain evidence="1 2">SLAS-1</strain>
    </source>
</reference>
<dbReference type="AlphaFoldDB" id="A0A1G9ML55"/>
<evidence type="ECO:0000313" key="1">
    <source>
        <dbReference type="EMBL" id="SDL75016.1"/>
    </source>
</evidence>
<sequence>MKPLNHVKKLLIVKTAVLLILFAFLAGNQLQAQERQPARLERLNYSINTDTADITSLDIEAITFGLEFKLTDINYLETSLRYDNDDLDLQGTWLIDFTEDTPHDMRLRLNLSSEDGLDSFEPALGVGGRFPREGREHYFFGHLDYYFDVSSSSLVYNGGVGYPLTYNSNIKLSIGNAFWDRDDHQLNFGMEIEF</sequence>
<evidence type="ECO:0008006" key="3">
    <source>
        <dbReference type="Google" id="ProtNLM"/>
    </source>
</evidence>
<organism evidence="1 2">
    <name type="scientific">Halarsenatibacter silvermanii</name>
    <dbReference type="NCBI Taxonomy" id="321763"/>
    <lineage>
        <taxon>Bacteria</taxon>
        <taxon>Bacillati</taxon>
        <taxon>Bacillota</taxon>
        <taxon>Clostridia</taxon>
        <taxon>Halanaerobiales</taxon>
        <taxon>Halarsenatibacteraceae</taxon>
        <taxon>Halarsenatibacter</taxon>
    </lineage>
</organism>
<evidence type="ECO:0000313" key="2">
    <source>
        <dbReference type="Proteomes" id="UP000199476"/>
    </source>
</evidence>
<keyword evidence="2" id="KW-1185">Reference proteome</keyword>
<dbReference type="RefSeq" id="WP_089759672.1">
    <property type="nucleotide sequence ID" value="NZ_FNGO01000008.1"/>
</dbReference>
<proteinExistence type="predicted"/>
<dbReference type="OrthoDB" id="2111398at2"/>
<dbReference type="EMBL" id="FNGO01000008">
    <property type="protein sequence ID" value="SDL75016.1"/>
    <property type="molecule type" value="Genomic_DNA"/>
</dbReference>
<accession>A0A1G9ML55</accession>
<name>A0A1G9ML55_9FIRM</name>